<evidence type="ECO:0000313" key="3">
    <source>
        <dbReference type="EMBL" id="KAJ8502290.1"/>
    </source>
</evidence>
<dbReference type="SUPFAM" id="SSF52047">
    <property type="entry name" value="RNI-like"/>
    <property type="match status" value="1"/>
</dbReference>
<dbReference type="InterPro" id="IPR006553">
    <property type="entry name" value="Leu-rich_rpt_Cys-con_subtyp"/>
</dbReference>
<dbReference type="InterPro" id="IPR001810">
    <property type="entry name" value="F-box_dom"/>
</dbReference>
<protein>
    <recommendedName>
        <fullName evidence="2">F-box domain-containing protein</fullName>
    </recommendedName>
</protein>
<dbReference type="Gene3D" id="1.20.1280.50">
    <property type="match status" value="1"/>
</dbReference>
<proteinExistence type="predicted"/>
<feature type="domain" description="F-box" evidence="2">
    <location>
        <begin position="74"/>
        <end position="120"/>
    </location>
</feature>
<dbReference type="AlphaFoldDB" id="A0AAD7U466"/>
<keyword evidence="4" id="KW-1185">Reference proteome</keyword>
<comment type="caution">
    <text evidence="3">The sequence shown here is derived from an EMBL/GenBank/DDBJ whole genome shotgun (WGS) entry which is preliminary data.</text>
</comment>
<dbReference type="PANTHER" id="PTHR38926">
    <property type="entry name" value="F-BOX DOMAIN CONTAINING PROTEIN, EXPRESSED"/>
    <property type="match status" value="1"/>
</dbReference>
<dbReference type="EMBL" id="JAPEVG010000001">
    <property type="protein sequence ID" value="KAJ8502290.1"/>
    <property type="molecule type" value="Genomic_DNA"/>
</dbReference>
<dbReference type="SUPFAM" id="SSF81383">
    <property type="entry name" value="F-box domain"/>
    <property type="match status" value="1"/>
</dbReference>
<organism evidence="3 4">
    <name type="scientific">Trametes cubensis</name>
    <dbReference type="NCBI Taxonomy" id="1111947"/>
    <lineage>
        <taxon>Eukaryota</taxon>
        <taxon>Fungi</taxon>
        <taxon>Dikarya</taxon>
        <taxon>Basidiomycota</taxon>
        <taxon>Agaricomycotina</taxon>
        <taxon>Agaricomycetes</taxon>
        <taxon>Polyporales</taxon>
        <taxon>Polyporaceae</taxon>
        <taxon>Trametes</taxon>
    </lineage>
</organism>
<dbReference type="InterPro" id="IPR036047">
    <property type="entry name" value="F-box-like_dom_sf"/>
</dbReference>
<keyword evidence="1" id="KW-0175">Coiled coil</keyword>
<reference evidence="3" key="1">
    <citation type="submission" date="2022-11" db="EMBL/GenBank/DDBJ databases">
        <title>Genome Sequence of Cubamyces cubensis.</title>
        <authorList>
            <person name="Buettner E."/>
        </authorList>
    </citation>
    <scope>NUCLEOTIDE SEQUENCE</scope>
    <source>
        <strain evidence="3">MPL-01</strain>
    </source>
</reference>
<evidence type="ECO:0000259" key="2">
    <source>
        <dbReference type="Pfam" id="PF12937"/>
    </source>
</evidence>
<sequence>MFLSDSERLQYRLEPTPEVIQSAWNTIAGHESAIGDLEDRIQGLLNQVRDLRYDQAKHRAAIERCKGLVTLARRLPEELLIKIFEHCVEDGWTRAPVVVSHVCSAWRKAAHAPKVWSHVYANGDDPKALERTRFWLERAKGANLHVTVVATWRIPTRPVMELMAILVERSTQWRSLKIETDSLRHADIILAECTKPTPELRSIDIRTAALDAQDSDGVSDLTRLADKFNADFAPRLTSASYVSTIVPAVPIFPTHLTNLVLEVKESPSHRPLSAEAIIGVLERLPELRALSLSMPLMYEHEFVAEVDPDRVVSLPMLDTLTLYGPTDLNEILTHIQAPALRELYLRSLEDLGYRQRPIGPSLARFIEISTPPLRLLELHDIDLDPETFEACFAALPGLRELRLHESSISDATVQLLNGPRGLCPRLTRLDLRWCGHLRGRALVDLVQSRHVVDDLTGPVADPIEEIGVINCCFVTEDDVLDLARMTVCRLVTREVDDYCRKSAQCVRFDDVEMTVTGPGPVIVGTCGCCANQRYRTRLRMRHVSELIHRKAGIRLVL</sequence>
<evidence type="ECO:0000256" key="1">
    <source>
        <dbReference type="SAM" id="Coils"/>
    </source>
</evidence>
<dbReference type="Proteomes" id="UP001215151">
    <property type="component" value="Unassembled WGS sequence"/>
</dbReference>
<feature type="coiled-coil region" evidence="1">
    <location>
        <begin position="27"/>
        <end position="54"/>
    </location>
</feature>
<dbReference type="SMART" id="SM00367">
    <property type="entry name" value="LRR_CC"/>
    <property type="match status" value="1"/>
</dbReference>
<gene>
    <name evidence="3" type="ORF">ONZ51_g91</name>
</gene>
<dbReference type="Gene3D" id="3.80.10.10">
    <property type="entry name" value="Ribonuclease Inhibitor"/>
    <property type="match status" value="1"/>
</dbReference>
<dbReference type="PANTHER" id="PTHR38926:SF5">
    <property type="entry name" value="F-BOX AND LEUCINE-RICH REPEAT PROTEIN 6"/>
    <property type="match status" value="1"/>
</dbReference>
<evidence type="ECO:0000313" key="4">
    <source>
        <dbReference type="Proteomes" id="UP001215151"/>
    </source>
</evidence>
<dbReference type="Pfam" id="PF12937">
    <property type="entry name" value="F-box-like"/>
    <property type="match status" value="1"/>
</dbReference>
<name>A0AAD7U466_9APHY</name>
<accession>A0AAD7U466</accession>
<dbReference type="InterPro" id="IPR032675">
    <property type="entry name" value="LRR_dom_sf"/>
</dbReference>